<proteinExistence type="predicted"/>
<dbReference type="CDD" id="cd07765">
    <property type="entry name" value="KRAB_A-box"/>
    <property type="match status" value="1"/>
</dbReference>
<feature type="chain" id="PRO_5045827004" evidence="4">
    <location>
        <begin position="28"/>
        <end position="228"/>
    </location>
</feature>
<dbReference type="Gene3D" id="1.10.4020.10">
    <property type="entry name" value="DNA breaking-rejoining enzymes"/>
    <property type="match status" value="1"/>
</dbReference>
<dbReference type="Pfam" id="PF02023">
    <property type="entry name" value="SCAN"/>
    <property type="match status" value="1"/>
</dbReference>
<dbReference type="Gene3D" id="6.10.140.140">
    <property type="match status" value="1"/>
</dbReference>
<evidence type="ECO:0000259" key="5">
    <source>
        <dbReference type="PROSITE" id="PS50804"/>
    </source>
</evidence>
<dbReference type="AlphaFoldDB" id="A0A8C3H9T0"/>
<evidence type="ECO:0000259" key="6">
    <source>
        <dbReference type="PROSITE" id="PS50805"/>
    </source>
</evidence>
<dbReference type="InterPro" id="IPR001909">
    <property type="entry name" value="KRAB"/>
</dbReference>
<dbReference type="SUPFAM" id="SSF47353">
    <property type="entry name" value="Retrovirus capsid dimerization domain-like"/>
    <property type="match status" value="1"/>
</dbReference>
<dbReference type="Ensembl" id="ENSCPBT00000013897.1">
    <property type="protein sequence ID" value="ENSCPBP00000011616.1"/>
    <property type="gene ID" value="ENSCPBG00000008840.1"/>
</dbReference>
<keyword evidence="4" id="KW-0732">Signal</keyword>
<reference evidence="7" key="2">
    <citation type="submission" date="2025-09" db="UniProtKB">
        <authorList>
            <consortium name="Ensembl"/>
        </authorList>
    </citation>
    <scope>IDENTIFICATION</scope>
</reference>
<feature type="domain" description="KRAB" evidence="6">
    <location>
        <begin position="155"/>
        <end position="228"/>
    </location>
</feature>
<dbReference type="InterPro" id="IPR038269">
    <property type="entry name" value="SCAN_sf"/>
</dbReference>
<name>A0A8C3H9T0_CHRPI</name>
<dbReference type="InterPro" id="IPR050916">
    <property type="entry name" value="SCAN-C2H2_zinc_finger"/>
</dbReference>
<dbReference type="InterPro" id="IPR036051">
    <property type="entry name" value="KRAB_dom_sf"/>
</dbReference>
<dbReference type="SMART" id="SM00431">
    <property type="entry name" value="SCAN"/>
    <property type="match status" value="1"/>
</dbReference>
<sequence length="228" mass="26311">MNFPRPLAKVTSLSLFPSLLVLPQTVTEQQGTALCRYDTEMQRQCFRGFCYQEAVGPWETYRCLWELSHLRLQPETLTKEQMLELLVLEWFLSLLPEEMQSWVQEGGPESGEEAVSLAEDFQLIHLQPRKHQPQVGTWEVSGEALSTGELACMPVTFEEVALYFTSAEWVLLDEQQRELYRDIMQENYRNVGLEAFVILSVSHGPTVPLSWLLPEYPFIVRRSPAITK</sequence>
<evidence type="ECO:0000313" key="7">
    <source>
        <dbReference type="Ensembl" id="ENSCPBP00000011616.1"/>
    </source>
</evidence>
<dbReference type="CDD" id="cd07936">
    <property type="entry name" value="SCAN"/>
    <property type="match status" value="1"/>
</dbReference>
<dbReference type="InterPro" id="IPR003309">
    <property type="entry name" value="SCAN_dom"/>
</dbReference>
<evidence type="ECO:0000256" key="3">
    <source>
        <dbReference type="ARBA" id="ARBA00023242"/>
    </source>
</evidence>
<dbReference type="GO" id="GO:0006355">
    <property type="term" value="P:regulation of DNA-templated transcription"/>
    <property type="evidence" value="ECO:0007669"/>
    <property type="project" value="InterPro"/>
</dbReference>
<dbReference type="SMART" id="SM00349">
    <property type="entry name" value="KRAB"/>
    <property type="match status" value="1"/>
</dbReference>
<dbReference type="GeneTree" id="ENSGT00940000154715"/>
<keyword evidence="3" id="KW-0539">Nucleus</keyword>
<dbReference type="PANTHER" id="PTHR45935:SF15">
    <property type="entry name" value="SCAN BOX DOMAIN-CONTAINING PROTEIN"/>
    <property type="match status" value="1"/>
</dbReference>
<reference evidence="7" key="1">
    <citation type="submission" date="2025-08" db="UniProtKB">
        <authorList>
            <consortium name="Ensembl"/>
        </authorList>
    </citation>
    <scope>IDENTIFICATION</scope>
</reference>
<feature type="domain" description="SCAN box" evidence="5">
    <location>
        <begin position="43"/>
        <end position="122"/>
    </location>
</feature>
<evidence type="ECO:0000256" key="2">
    <source>
        <dbReference type="ARBA" id="ARBA00023163"/>
    </source>
</evidence>
<evidence type="ECO:0000313" key="8">
    <source>
        <dbReference type="Proteomes" id="UP000694380"/>
    </source>
</evidence>
<evidence type="ECO:0000256" key="4">
    <source>
        <dbReference type="SAM" id="SignalP"/>
    </source>
</evidence>
<keyword evidence="8" id="KW-1185">Reference proteome</keyword>
<protein>
    <submittedName>
        <fullName evidence="7">Uncharacterized protein</fullName>
    </submittedName>
</protein>
<keyword evidence="1" id="KW-0805">Transcription regulation</keyword>
<evidence type="ECO:0000256" key="1">
    <source>
        <dbReference type="ARBA" id="ARBA00023015"/>
    </source>
</evidence>
<dbReference type="OMA" id="CAPLAEN"/>
<dbReference type="SUPFAM" id="SSF109640">
    <property type="entry name" value="KRAB domain (Kruppel-associated box)"/>
    <property type="match status" value="1"/>
</dbReference>
<dbReference type="Proteomes" id="UP000694380">
    <property type="component" value="Unplaced"/>
</dbReference>
<dbReference type="PANTHER" id="PTHR45935">
    <property type="entry name" value="PROTEIN ZBED8-RELATED"/>
    <property type="match status" value="1"/>
</dbReference>
<keyword evidence="2" id="KW-0804">Transcription</keyword>
<organism evidence="7 8">
    <name type="scientific">Chrysemys picta bellii</name>
    <name type="common">Western painted turtle</name>
    <name type="synonym">Emys bellii</name>
    <dbReference type="NCBI Taxonomy" id="8478"/>
    <lineage>
        <taxon>Eukaryota</taxon>
        <taxon>Metazoa</taxon>
        <taxon>Chordata</taxon>
        <taxon>Craniata</taxon>
        <taxon>Vertebrata</taxon>
        <taxon>Euteleostomi</taxon>
        <taxon>Archelosauria</taxon>
        <taxon>Testudinata</taxon>
        <taxon>Testudines</taxon>
        <taxon>Cryptodira</taxon>
        <taxon>Durocryptodira</taxon>
        <taxon>Testudinoidea</taxon>
        <taxon>Emydidae</taxon>
        <taxon>Chrysemys</taxon>
    </lineage>
</organism>
<feature type="signal peptide" evidence="4">
    <location>
        <begin position="1"/>
        <end position="27"/>
    </location>
</feature>
<dbReference type="PROSITE" id="PS50804">
    <property type="entry name" value="SCAN_BOX"/>
    <property type="match status" value="1"/>
</dbReference>
<dbReference type="Pfam" id="PF01352">
    <property type="entry name" value="KRAB"/>
    <property type="match status" value="1"/>
</dbReference>
<accession>A0A8C3H9T0</accession>
<dbReference type="PROSITE" id="PS50805">
    <property type="entry name" value="KRAB"/>
    <property type="match status" value="1"/>
</dbReference>